<name>A0A919EF40_9ACTN</name>
<gene>
    <name evidence="1" type="ORF">GCM10010218_49270</name>
</gene>
<sequence>MIRGALREGALYLLGVMDERWYGFYQWALVKLHEDPSIADCMYDGESFSFR</sequence>
<comment type="caution">
    <text evidence="1">The sequence shown here is derived from an EMBL/GenBank/DDBJ whole genome shotgun (WGS) entry which is preliminary data.</text>
</comment>
<evidence type="ECO:0000313" key="2">
    <source>
        <dbReference type="Proteomes" id="UP000638313"/>
    </source>
</evidence>
<keyword evidence="2" id="KW-1185">Reference proteome</keyword>
<proteinExistence type="predicted"/>
<accession>A0A919EF40</accession>
<organism evidence="1 2">
    <name type="scientific">Streptomyces mashuensis</name>
    <dbReference type="NCBI Taxonomy" id="33904"/>
    <lineage>
        <taxon>Bacteria</taxon>
        <taxon>Bacillati</taxon>
        <taxon>Actinomycetota</taxon>
        <taxon>Actinomycetes</taxon>
        <taxon>Kitasatosporales</taxon>
        <taxon>Streptomycetaceae</taxon>
        <taxon>Streptomyces</taxon>
    </lineage>
</organism>
<evidence type="ECO:0000313" key="1">
    <source>
        <dbReference type="EMBL" id="GHF61829.1"/>
    </source>
</evidence>
<protein>
    <submittedName>
        <fullName evidence="1">Uncharacterized protein</fullName>
    </submittedName>
</protein>
<dbReference type="Proteomes" id="UP000638313">
    <property type="component" value="Unassembled WGS sequence"/>
</dbReference>
<reference evidence="1" key="1">
    <citation type="journal article" date="2014" name="Int. J. Syst. Evol. Microbiol.">
        <title>Complete genome sequence of Corynebacterium casei LMG S-19264T (=DSM 44701T), isolated from a smear-ripened cheese.</title>
        <authorList>
            <consortium name="US DOE Joint Genome Institute (JGI-PGF)"/>
            <person name="Walter F."/>
            <person name="Albersmeier A."/>
            <person name="Kalinowski J."/>
            <person name="Ruckert C."/>
        </authorList>
    </citation>
    <scope>NUCLEOTIDE SEQUENCE</scope>
    <source>
        <strain evidence="1">JCM 4059</strain>
    </source>
</reference>
<reference evidence="1" key="2">
    <citation type="submission" date="2020-09" db="EMBL/GenBank/DDBJ databases">
        <authorList>
            <person name="Sun Q."/>
            <person name="Ohkuma M."/>
        </authorList>
    </citation>
    <scope>NUCLEOTIDE SEQUENCE</scope>
    <source>
        <strain evidence="1">JCM 4059</strain>
    </source>
</reference>
<dbReference type="AlphaFoldDB" id="A0A919EF40"/>
<dbReference type="EMBL" id="BNBD01000011">
    <property type="protein sequence ID" value="GHF61829.1"/>
    <property type="molecule type" value="Genomic_DNA"/>
</dbReference>